<feature type="binding site" evidence="10">
    <location>
        <position position="223"/>
    </location>
    <ligand>
        <name>5-aminolevulinate</name>
        <dbReference type="ChEBI" id="CHEBI:356416"/>
        <label>1</label>
    </ligand>
</feature>
<dbReference type="RefSeq" id="WP_243833780.1">
    <property type="nucleotide sequence ID" value="NZ_SORI01000001.1"/>
</dbReference>
<feature type="binding site" evidence="10">
    <location>
        <position position="211"/>
    </location>
    <ligand>
        <name>5-aminolevulinate</name>
        <dbReference type="ChEBI" id="CHEBI:356416"/>
        <label>1</label>
    </ligand>
</feature>
<dbReference type="InterPro" id="IPR030656">
    <property type="entry name" value="ALAD_AS"/>
</dbReference>
<organism evidence="15 16">
    <name type="scientific">Aminivibrio pyruvatiphilus</name>
    <dbReference type="NCBI Taxonomy" id="1005740"/>
    <lineage>
        <taxon>Bacteria</taxon>
        <taxon>Thermotogati</taxon>
        <taxon>Synergistota</taxon>
        <taxon>Synergistia</taxon>
        <taxon>Synergistales</taxon>
        <taxon>Aminobacteriaceae</taxon>
        <taxon>Aminivibrio</taxon>
    </lineage>
</organism>
<evidence type="ECO:0000256" key="4">
    <source>
        <dbReference type="ARBA" id="ARBA00020771"/>
    </source>
</evidence>
<evidence type="ECO:0000313" key="15">
    <source>
        <dbReference type="EMBL" id="TDY64865.1"/>
    </source>
</evidence>
<dbReference type="UniPathway" id="UPA00251">
    <property type="reaction ID" value="UER00318"/>
</dbReference>
<dbReference type="GO" id="GO:0006782">
    <property type="term" value="P:protoporphyrinogen IX biosynthetic process"/>
    <property type="evidence" value="ECO:0007669"/>
    <property type="project" value="UniProtKB-UniPathway"/>
</dbReference>
<evidence type="ECO:0000256" key="10">
    <source>
        <dbReference type="PIRSR" id="PIRSR001415-2"/>
    </source>
</evidence>
<keyword evidence="12" id="KW-0460">Magnesium</keyword>
<feature type="binding site" evidence="12">
    <location>
        <position position="239"/>
    </location>
    <ligand>
        <name>Mg(2+)</name>
        <dbReference type="ChEBI" id="CHEBI:18420"/>
    </ligand>
</feature>
<dbReference type="FunFam" id="3.20.20.70:FF:000019">
    <property type="entry name" value="Delta-aminolevulinic acid dehydratase"/>
    <property type="match status" value="1"/>
</dbReference>
<evidence type="ECO:0000256" key="6">
    <source>
        <dbReference type="ARBA" id="ARBA00023239"/>
    </source>
</evidence>
<proteinExistence type="inferred from homology"/>
<gene>
    <name evidence="15" type="ORF">C8D99_10110</name>
</gene>
<dbReference type="InterPro" id="IPR001731">
    <property type="entry name" value="ALAD"/>
</dbReference>
<dbReference type="NCBIfam" id="NF006762">
    <property type="entry name" value="PRK09283.1"/>
    <property type="match status" value="1"/>
</dbReference>
<evidence type="ECO:0000256" key="1">
    <source>
        <dbReference type="ARBA" id="ARBA00004694"/>
    </source>
</evidence>
<dbReference type="InterPro" id="IPR013785">
    <property type="entry name" value="Aldolase_TIM"/>
</dbReference>
<comment type="catalytic activity">
    <reaction evidence="8 13">
        <text>2 5-aminolevulinate = porphobilinogen + 2 H2O + H(+)</text>
        <dbReference type="Rhea" id="RHEA:24064"/>
        <dbReference type="ChEBI" id="CHEBI:15377"/>
        <dbReference type="ChEBI" id="CHEBI:15378"/>
        <dbReference type="ChEBI" id="CHEBI:58126"/>
        <dbReference type="ChEBI" id="CHEBI:356416"/>
        <dbReference type="EC" id="4.2.1.24"/>
    </reaction>
</comment>
<dbReference type="PRINTS" id="PR00144">
    <property type="entry name" value="DALDHYDRTASE"/>
</dbReference>
<evidence type="ECO:0000313" key="16">
    <source>
        <dbReference type="Proteomes" id="UP000295066"/>
    </source>
</evidence>
<evidence type="ECO:0000256" key="7">
    <source>
        <dbReference type="ARBA" id="ARBA00023244"/>
    </source>
</evidence>
<dbReference type="SMART" id="SM01004">
    <property type="entry name" value="ALAD"/>
    <property type="match status" value="1"/>
</dbReference>
<evidence type="ECO:0000256" key="14">
    <source>
        <dbReference type="RuleBase" id="RU004161"/>
    </source>
</evidence>
<dbReference type="Gene3D" id="3.20.20.70">
    <property type="entry name" value="Aldolase class I"/>
    <property type="match status" value="1"/>
</dbReference>
<evidence type="ECO:0000256" key="11">
    <source>
        <dbReference type="PIRSR" id="PIRSR001415-3"/>
    </source>
</evidence>
<dbReference type="EC" id="4.2.1.24" evidence="3 13"/>
<dbReference type="SUPFAM" id="SSF51569">
    <property type="entry name" value="Aldolase"/>
    <property type="match status" value="1"/>
</dbReference>
<feature type="active site" description="Schiff-base intermediate with substrate" evidence="9">
    <location>
        <position position="201"/>
    </location>
</feature>
<dbReference type="Proteomes" id="UP000295066">
    <property type="component" value="Unassembled WGS sequence"/>
</dbReference>
<feature type="binding site" evidence="10">
    <location>
        <position position="319"/>
    </location>
    <ligand>
        <name>5-aminolevulinate</name>
        <dbReference type="ChEBI" id="CHEBI:356416"/>
        <label>2</label>
    </ligand>
</feature>
<dbReference type="PIRSF" id="PIRSF001415">
    <property type="entry name" value="Porphbilin_synth"/>
    <property type="match status" value="1"/>
</dbReference>
<feature type="binding site" evidence="11">
    <location>
        <position position="125"/>
    </location>
    <ligand>
        <name>Zn(2+)</name>
        <dbReference type="ChEBI" id="CHEBI:29105"/>
        <note>catalytic</note>
    </ligand>
</feature>
<evidence type="ECO:0000256" key="13">
    <source>
        <dbReference type="RuleBase" id="RU000515"/>
    </source>
</evidence>
<keyword evidence="5" id="KW-0350">Heme biosynthesis</keyword>
<feature type="binding site" evidence="11">
    <location>
        <position position="135"/>
    </location>
    <ligand>
        <name>Zn(2+)</name>
        <dbReference type="ChEBI" id="CHEBI:29105"/>
        <note>catalytic</note>
    </ligand>
</feature>
<evidence type="ECO:0000256" key="2">
    <source>
        <dbReference type="ARBA" id="ARBA00008055"/>
    </source>
</evidence>
<dbReference type="PANTHER" id="PTHR11458:SF0">
    <property type="entry name" value="DELTA-AMINOLEVULINIC ACID DEHYDRATASE"/>
    <property type="match status" value="1"/>
</dbReference>
<keyword evidence="7 13" id="KW-0627">Porphyrin biosynthesis</keyword>
<evidence type="ECO:0000256" key="12">
    <source>
        <dbReference type="PIRSR" id="PIRSR001415-5"/>
    </source>
</evidence>
<keyword evidence="6 13" id="KW-0456">Lyase</keyword>
<evidence type="ECO:0000256" key="8">
    <source>
        <dbReference type="ARBA" id="ARBA00047651"/>
    </source>
</evidence>
<comment type="pathway">
    <text evidence="1">Porphyrin-containing compound metabolism; protoporphyrin-IX biosynthesis; coproporphyrinogen-III from 5-aminolevulinate: step 1/4.</text>
</comment>
<accession>A0A4R8MLK1</accession>
<dbReference type="CDD" id="cd00384">
    <property type="entry name" value="ALAD_PBGS"/>
    <property type="match status" value="1"/>
</dbReference>
<dbReference type="GO" id="GO:0004655">
    <property type="term" value="F:porphobilinogen synthase activity"/>
    <property type="evidence" value="ECO:0007669"/>
    <property type="project" value="UniProtKB-EC"/>
</dbReference>
<feature type="binding site" evidence="10">
    <location>
        <position position="280"/>
    </location>
    <ligand>
        <name>5-aminolevulinate</name>
        <dbReference type="ChEBI" id="CHEBI:356416"/>
        <label>2</label>
    </ligand>
</feature>
<dbReference type="Pfam" id="PF00490">
    <property type="entry name" value="ALAD"/>
    <property type="match status" value="1"/>
</dbReference>
<keyword evidence="11" id="KW-0862">Zinc</keyword>
<dbReference type="GO" id="GO:0005829">
    <property type="term" value="C:cytosol"/>
    <property type="evidence" value="ECO:0007669"/>
    <property type="project" value="TreeGrafter"/>
</dbReference>
<evidence type="ECO:0000256" key="5">
    <source>
        <dbReference type="ARBA" id="ARBA00023133"/>
    </source>
</evidence>
<dbReference type="PROSITE" id="PS00169">
    <property type="entry name" value="D_ALA_DEHYDRATASE"/>
    <property type="match status" value="1"/>
</dbReference>
<dbReference type="EMBL" id="SORI01000001">
    <property type="protein sequence ID" value="TDY64865.1"/>
    <property type="molecule type" value="Genomic_DNA"/>
</dbReference>
<name>A0A4R8MLK1_9BACT</name>
<dbReference type="AlphaFoldDB" id="A0A4R8MLK1"/>
<keyword evidence="11" id="KW-0479">Metal-binding</keyword>
<comment type="caution">
    <text evidence="15">The sequence shown here is derived from an EMBL/GenBank/DDBJ whole genome shotgun (WGS) entry which is preliminary data.</text>
</comment>
<feature type="active site" description="Schiff-base intermediate with substrate" evidence="9">
    <location>
        <position position="254"/>
    </location>
</feature>
<evidence type="ECO:0000256" key="3">
    <source>
        <dbReference type="ARBA" id="ARBA00012053"/>
    </source>
</evidence>
<protein>
    <recommendedName>
        <fullName evidence="4 13">Delta-aminolevulinic acid dehydratase</fullName>
        <ecNumber evidence="3 13">4.2.1.24</ecNumber>
    </recommendedName>
</protein>
<dbReference type="GO" id="GO:0008270">
    <property type="term" value="F:zinc ion binding"/>
    <property type="evidence" value="ECO:0007669"/>
    <property type="project" value="TreeGrafter"/>
</dbReference>
<sequence length="331" mass="36179">MNGMVNGTTNRMRRLREHPVLAEMVREVSLEPRQMILPLFTVPGTGVRTPVSSLHGVDHISPDRLHEAVDAALEAGIRSFLLFGLPSRKDARGTSAWAEDQPVQQGLRRLKERYGREIHLTTDVCMCEYTDHGHCGLLKEDGAVDNDPTVLELGRIALSHARAGADMVAPSAMMDGQVAALRRALDNGGFSSLPVMSYSSKFSSAFYGPFRDAAGSAPSFGDRRSYQMASTNWKEALRESLLDEEEGADILMVKPSLLYLDILSRLRESTLLPLACYLVSGEYMMLRHAAAAGSLDGPRGLLEAHLALRRAGADILITYAAVEVARMVTGR</sequence>
<reference evidence="15 16" key="1">
    <citation type="submission" date="2019-03" db="EMBL/GenBank/DDBJ databases">
        <title>Genomic Encyclopedia of Type Strains, Phase IV (KMG-IV): sequencing the most valuable type-strain genomes for metagenomic binning, comparative biology and taxonomic classification.</title>
        <authorList>
            <person name="Goeker M."/>
        </authorList>
    </citation>
    <scope>NUCLEOTIDE SEQUENCE [LARGE SCALE GENOMIC DNA]</scope>
    <source>
        <strain evidence="15 16">DSM 25964</strain>
    </source>
</reference>
<keyword evidence="16" id="KW-1185">Reference proteome</keyword>
<comment type="similarity">
    <text evidence="2 14">Belongs to the ALAD family.</text>
</comment>
<evidence type="ECO:0000256" key="9">
    <source>
        <dbReference type="PIRSR" id="PIRSR001415-1"/>
    </source>
</evidence>
<feature type="binding site" evidence="11">
    <location>
        <position position="127"/>
    </location>
    <ligand>
        <name>Zn(2+)</name>
        <dbReference type="ChEBI" id="CHEBI:29105"/>
        <note>catalytic</note>
    </ligand>
</feature>
<comment type="subunit">
    <text evidence="13">Homooctamer.</text>
</comment>
<dbReference type="PANTHER" id="PTHR11458">
    <property type="entry name" value="DELTA-AMINOLEVULINIC ACID DEHYDRATASE"/>
    <property type="match status" value="1"/>
</dbReference>